<feature type="compositionally biased region" description="Acidic residues" evidence="1">
    <location>
        <begin position="81"/>
        <end position="94"/>
    </location>
</feature>
<organism evidence="2 3">
    <name type="scientific">Herbaspirillum chlorophenolicum</name>
    <dbReference type="NCBI Taxonomy" id="211589"/>
    <lineage>
        <taxon>Bacteria</taxon>
        <taxon>Pseudomonadati</taxon>
        <taxon>Pseudomonadota</taxon>
        <taxon>Betaproteobacteria</taxon>
        <taxon>Burkholderiales</taxon>
        <taxon>Oxalobacteraceae</taxon>
        <taxon>Herbaspirillum</taxon>
    </lineage>
</organism>
<feature type="region of interest" description="Disordered" evidence="1">
    <location>
        <begin position="75"/>
        <end position="94"/>
    </location>
</feature>
<dbReference type="EMBL" id="JBIUZV010000007">
    <property type="protein sequence ID" value="MFJ3046989.1"/>
    <property type="molecule type" value="Genomic_DNA"/>
</dbReference>
<gene>
    <name evidence="2" type="ORF">ACIPEN_14250</name>
</gene>
<protein>
    <submittedName>
        <fullName evidence="2">Phage tail protein</fullName>
    </submittedName>
</protein>
<keyword evidence="3" id="KW-1185">Reference proteome</keyword>
<evidence type="ECO:0000313" key="2">
    <source>
        <dbReference type="EMBL" id="MFJ3046989.1"/>
    </source>
</evidence>
<proteinExistence type="predicted"/>
<accession>A0ABW8F124</accession>
<evidence type="ECO:0000256" key="1">
    <source>
        <dbReference type="SAM" id="MobiDB-lite"/>
    </source>
</evidence>
<dbReference type="Proteomes" id="UP001617427">
    <property type="component" value="Unassembled WGS sequence"/>
</dbReference>
<name>A0ABW8F124_9BURK</name>
<reference evidence="2 3" key="1">
    <citation type="submission" date="2024-10" db="EMBL/GenBank/DDBJ databases">
        <title>The Natural Products Discovery Center: Release of the First 8490 Sequenced Strains for Exploring Actinobacteria Biosynthetic Diversity.</title>
        <authorList>
            <person name="Kalkreuter E."/>
            <person name="Kautsar S.A."/>
            <person name="Yang D."/>
            <person name="Bader C.D."/>
            <person name="Teijaro C.N."/>
            <person name="Fluegel L."/>
            <person name="Davis C.M."/>
            <person name="Simpson J.R."/>
            <person name="Lauterbach L."/>
            <person name="Steele A.D."/>
            <person name="Gui C."/>
            <person name="Meng S."/>
            <person name="Li G."/>
            <person name="Viehrig K."/>
            <person name="Ye F."/>
            <person name="Su P."/>
            <person name="Kiefer A.F."/>
            <person name="Nichols A."/>
            <person name="Cepeda A.J."/>
            <person name="Yan W."/>
            <person name="Fan B."/>
            <person name="Jiang Y."/>
            <person name="Adhikari A."/>
            <person name="Zheng C.-J."/>
            <person name="Schuster L."/>
            <person name="Cowan T.M."/>
            <person name="Smanski M.J."/>
            <person name="Chevrette M.G."/>
            <person name="De Carvalho L.P.S."/>
            <person name="Shen B."/>
        </authorList>
    </citation>
    <scope>NUCLEOTIDE SEQUENCE [LARGE SCALE GENOMIC DNA]</scope>
    <source>
        <strain evidence="2 3">NPDC087045</strain>
    </source>
</reference>
<comment type="caution">
    <text evidence="2">The sequence shown here is derived from an EMBL/GenBank/DDBJ whole genome shotgun (WGS) entry which is preliminary data.</text>
</comment>
<sequence>MTTPTICYQTDDAGRYLHEVEAYPFPMEDRLNVPFQAVQVAPPAIPEGHLARWVSPLPPVAADYDTVGDWVIEEIPAPPAEPDEPAEEESPAQA</sequence>
<evidence type="ECO:0000313" key="3">
    <source>
        <dbReference type="Proteomes" id="UP001617427"/>
    </source>
</evidence>
<dbReference type="RefSeq" id="WP_402701387.1">
    <property type="nucleotide sequence ID" value="NZ_JBIUZV010000007.1"/>
</dbReference>